<evidence type="ECO:0000313" key="2">
    <source>
        <dbReference type="EMBL" id="QXJ21435.1"/>
    </source>
</evidence>
<dbReference type="EMBL" id="CP059572">
    <property type="protein sequence ID" value="QXJ21435.1"/>
    <property type="molecule type" value="Genomic_DNA"/>
</dbReference>
<accession>A0ABX8QRW5</accession>
<sequence>MSRGRSHRSVSYADLAVDRFANWPLKACRAACPPGRALALPGLQIVHFHQGDLAEVFLTPDVIGRLTATLSGSERIDVFPDIGWVQVHLDTDGDLFLLQSLVSLAIQANDPAGGPSRRAAADCPRTAPGTAARFVSRAAARSAAEHAVRTATRTASLLGR</sequence>
<name>A0ABX8QRW5_9ACTN</name>
<dbReference type="RefSeq" id="WP_231334586.1">
    <property type="nucleotide sequence ID" value="NZ_CP059572.1"/>
</dbReference>
<gene>
    <name evidence="2" type="ORF">AGRA3207_002288</name>
</gene>
<organism evidence="2 3">
    <name type="scientific">Actinomadura graeca</name>
    <dbReference type="NCBI Taxonomy" id="2750812"/>
    <lineage>
        <taxon>Bacteria</taxon>
        <taxon>Bacillati</taxon>
        <taxon>Actinomycetota</taxon>
        <taxon>Actinomycetes</taxon>
        <taxon>Streptosporangiales</taxon>
        <taxon>Thermomonosporaceae</taxon>
        <taxon>Actinomadura</taxon>
    </lineage>
</organism>
<proteinExistence type="predicted"/>
<dbReference type="Pfam" id="PF17648">
    <property type="entry name" value="Luciferase"/>
    <property type="match status" value="1"/>
</dbReference>
<evidence type="ECO:0000313" key="3">
    <source>
        <dbReference type="Proteomes" id="UP001049518"/>
    </source>
</evidence>
<evidence type="ECO:0000259" key="1">
    <source>
        <dbReference type="Pfam" id="PF17648"/>
    </source>
</evidence>
<feature type="domain" description="Luciferase" evidence="1">
    <location>
        <begin position="43"/>
        <end position="105"/>
    </location>
</feature>
<dbReference type="InterPro" id="IPR040841">
    <property type="entry name" value="Luciferase_dom"/>
</dbReference>
<keyword evidence="3" id="KW-1185">Reference proteome</keyword>
<dbReference type="Proteomes" id="UP001049518">
    <property type="component" value="Chromosome"/>
</dbReference>
<reference evidence="2" key="1">
    <citation type="submission" date="2020-07" db="EMBL/GenBank/DDBJ databases">
        <authorList>
            <person name="Tarantini F.S."/>
            <person name="Hong K.W."/>
            <person name="Chan K.G."/>
        </authorList>
    </citation>
    <scope>NUCLEOTIDE SEQUENCE</scope>
    <source>
        <strain evidence="2">32-07</strain>
    </source>
</reference>
<protein>
    <submittedName>
        <fullName evidence="2">DUF5519 family protein</fullName>
    </submittedName>
</protein>